<dbReference type="EMBL" id="JAATJL010000001">
    <property type="protein sequence ID" value="NJC21381.1"/>
    <property type="molecule type" value="Genomic_DNA"/>
</dbReference>
<keyword evidence="6 10" id="KW-0560">Oxidoreductase</keyword>
<evidence type="ECO:0000313" key="10">
    <source>
        <dbReference type="EMBL" id="NJC21381.1"/>
    </source>
</evidence>
<evidence type="ECO:0000313" key="11">
    <source>
        <dbReference type="Proteomes" id="UP000547458"/>
    </source>
</evidence>
<dbReference type="GO" id="GO:0018580">
    <property type="term" value="F:nitronate monooxygenase activity"/>
    <property type="evidence" value="ECO:0007669"/>
    <property type="project" value="InterPro"/>
</dbReference>
<dbReference type="Proteomes" id="UP000547458">
    <property type="component" value="Unassembled WGS sequence"/>
</dbReference>
<protein>
    <recommendedName>
        <fullName evidence="8">Propionate 3-nitronate monooxygenase</fullName>
    </recommendedName>
</protein>
<evidence type="ECO:0000256" key="8">
    <source>
        <dbReference type="ARBA" id="ARBA00031155"/>
    </source>
</evidence>
<comment type="cofactor">
    <cofactor evidence="1">
        <name>FMN</name>
        <dbReference type="ChEBI" id="CHEBI:58210"/>
    </cofactor>
</comment>
<comment type="similarity">
    <text evidence="2">Belongs to the nitronate monooxygenase family. NMO class I subfamily.</text>
</comment>
<dbReference type="PANTHER" id="PTHR42747">
    <property type="entry name" value="NITRONATE MONOOXYGENASE-RELATED"/>
    <property type="match status" value="1"/>
</dbReference>
<dbReference type="Gene3D" id="3.20.20.70">
    <property type="entry name" value="Aldolase class I"/>
    <property type="match status" value="1"/>
</dbReference>
<evidence type="ECO:0000256" key="3">
    <source>
        <dbReference type="ARBA" id="ARBA00022575"/>
    </source>
</evidence>
<dbReference type="SUPFAM" id="SSF51412">
    <property type="entry name" value="Inosine monophosphate dehydrogenase (IMPDH)"/>
    <property type="match status" value="1"/>
</dbReference>
<dbReference type="PANTHER" id="PTHR42747:SF3">
    <property type="entry name" value="NITRONATE MONOOXYGENASE-RELATED"/>
    <property type="match status" value="1"/>
</dbReference>
<dbReference type="InterPro" id="IPR013785">
    <property type="entry name" value="Aldolase_TIM"/>
</dbReference>
<accession>A0A846RSU1</accession>
<keyword evidence="4" id="KW-0285">Flavoprotein</keyword>
<evidence type="ECO:0000256" key="5">
    <source>
        <dbReference type="ARBA" id="ARBA00022643"/>
    </source>
</evidence>
<proteinExistence type="inferred from homology"/>
<dbReference type="CDD" id="cd04730">
    <property type="entry name" value="NPD_like"/>
    <property type="match status" value="1"/>
</dbReference>
<evidence type="ECO:0000256" key="6">
    <source>
        <dbReference type="ARBA" id="ARBA00023002"/>
    </source>
</evidence>
<reference evidence="10 11" key="1">
    <citation type="submission" date="2020-03" db="EMBL/GenBank/DDBJ databases">
        <title>Sequencing the genomes of 1000 actinobacteria strains.</title>
        <authorList>
            <person name="Klenk H.-P."/>
        </authorList>
    </citation>
    <scope>NUCLEOTIDE SEQUENCE [LARGE SCALE GENOMIC DNA]</scope>
    <source>
        <strain evidence="10 11">DSM 16403</strain>
    </source>
</reference>
<comment type="caution">
    <text evidence="10">The sequence shown here is derived from an EMBL/GenBank/DDBJ whole genome shotgun (WGS) entry which is preliminary data.</text>
</comment>
<comment type="catalytic activity">
    <reaction evidence="9">
        <text>3 propionate 3-nitronate + 3 O2 + H2O = 3 3-oxopropanoate + 2 nitrate + nitrite + H2O2 + 3 H(+)</text>
        <dbReference type="Rhea" id="RHEA:57332"/>
        <dbReference type="ChEBI" id="CHEBI:15377"/>
        <dbReference type="ChEBI" id="CHEBI:15378"/>
        <dbReference type="ChEBI" id="CHEBI:15379"/>
        <dbReference type="ChEBI" id="CHEBI:16240"/>
        <dbReference type="ChEBI" id="CHEBI:16301"/>
        <dbReference type="ChEBI" id="CHEBI:17632"/>
        <dbReference type="ChEBI" id="CHEBI:33190"/>
        <dbReference type="ChEBI" id="CHEBI:136067"/>
    </reaction>
</comment>
<evidence type="ECO:0000256" key="9">
    <source>
        <dbReference type="ARBA" id="ARBA00049401"/>
    </source>
</evidence>
<keyword evidence="7 10" id="KW-0503">Monooxygenase</keyword>
<evidence type="ECO:0000256" key="1">
    <source>
        <dbReference type="ARBA" id="ARBA00001917"/>
    </source>
</evidence>
<dbReference type="GO" id="GO:0009636">
    <property type="term" value="P:response to toxic substance"/>
    <property type="evidence" value="ECO:0007669"/>
    <property type="project" value="UniProtKB-KW"/>
</dbReference>
<evidence type="ECO:0000256" key="2">
    <source>
        <dbReference type="ARBA" id="ARBA00009881"/>
    </source>
</evidence>
<gene>
    <name evidence="10" type="ORF">BJ994_000457</name>
</gene>
<dbReference type="AlphaFoldDB" id="A0A846RSU1"/>
<keyword evidence="3" id="KW-0216">Detoxification</keyword>
<dbReference type="RefSeq" id="WP_342450232.1">
    <property type="nucleotide sequence ID" value="NZ_JAATJL010000001.1"/>
</dbReference>
<sequence>MFDLRDLDRPIVGAPMAGGPSTPELAAAVTNAGGLGFLAAGYRTAEDLAGQLEQAQQLTNGPLGVNLFVPDDFRPAADELDAYRSSLAGVASELGVESGLPKADDDGWHAKLEAVLDLRPAAVSFTFGCPEGAVLRTFADAGILPIVTVTTAAEAELALARGARTLAVQGPDAGGHRGTLDQRDEPTTQKFEDTLAEIRAVSQVPLAVGGGVSGPDDVVRLLDRGADAVQIGTALLLADEAGTNPLHRAALTDFSSTSLTRAYTGRVARGLTNRFIRDHPDAPVGYPHLHHVTAPLRKAAVVQGNADVAHFWAGTGFASAQPGPAARIIERFSP</sequence>
<organism evidence="10 11">
    <name type="scientific">Arthrobacter pigmenti</name>
    <dbReference type="NCBI Taxonomy" id="271432"/>
    <lineage>
        <taxon>Bacteria</taxon>
        <taxon>Bacillati</taxon>
        <taxon>Actinomycetota</taxon>
        <taxon>Actinomycetes</taxon>
        <taxon>Micrococcales</taxon>
        <taxon>Micrococcaceae</taxon>
        <taxon>Arthrobacter</taxon>
    </lineage>
</organism>
<keyword evidence="11" id="KW-1185">Reference proteome</keyword>
<evidence type="ECO:0000256" key="4">
    <source>
        <dbReference type="ARBA" id="ARBA00022630"/>
    </source>
</evidence>
<dbReference type="InterPro" id="IPR004136">
    <property type="entry name" value="NMO"/>
</dbReference>
<evidence type="ECO:0000256" key="7">
    <source>
        <dbReference type="ARBA" id="ARBA00023033"/>
    </source>
</evidence>
<dbReference type="Pfam" id="PF03060">
    <property type="entry name" value="NMO"/>
    <property type="match status" value="1"/>
</dbReference>
<keyword evidence="5" id="KW-0288">FMN</keyword>
<name>A0A846RSU1_9MICC</name>